<evidence type="ECO:0000313" key="2">
    <source>
        <dbReference type="EMBL" id="EQD76780.1"/>
    </source>
</evidence>
<accession>T1D2U6</accession>
<dbReference type="EMBL" id="AUZY01000980">
    <property type="protein sequence ID" value="EQD76780.1"/>
    <property type="molecule type" value="Genomic_DNA"/>
</dbReference>
<feature type="non-terminal residue" evidence="2">
    <location>
        <position position="1"/>
    </location>
</feature>
<gene>
    <name evidence="2" type="ORF">B1B_01453</name>
</gene>
<comment type="caution">
    <text evidence="2">The sequence shown here is derived from an EMBL/GenBank/DDBJ whole genome shotgun (WGS) entry which is preliminary data.</text>
</comment>
<protein>
    <submittedName>
        <fullName evidence="2">PilT protein domain protein</fullName>
    </submittedName>
</protein>
<organism evidence="2">
    <name type="scientific">mine drainage metagenome</name>
    <dbReference type="NCBI Taxonomy" id="410659"/>
    <lineage>
        <taxon>unclassified sequences</taxon>
        <taxon>metagenomes</taxon>
        <taxon>ecological metagenomes</taxon>
    </lineage>
</organism>
<evidence type="ECO:0000259" key="1">
    <source>
        <dbReference type="Pfam" id="PF01850"/>
    </source>
</evidence>
<reference evidence="2" key="1">
    <citation type="submission" date="2013-08" db="EMBL/GenBank/DDBJ databases">
        <authorList>
            <person name="Mendez C."/>
            <person name="Richter M."/>
            <person name="Ferrer M."/>
            <person name="Sanchez J."/>
        </authorList>
    </citation>
    <scope>NUCLEOTIDE SEQUENCE</scope>
</reference>
<dbReference type="Gene3D" id="3.40.50.1010">
    <property type="entry name" value="5'-nuclease"/>
    <property type="match status" value="1"/>
</dbReference>
<sequence length="108" mass="11807">LEFSSLLAREVRMSGLHEEEALAAESMCDDLIRDAFRVLRPGHDDFILAGNYIRHYATGLRTTDALHLALARNHGADLVLSLVSLDKQMLKAATMMGVRASNGIGDVV</sequence>
<dbReference type="InterPro" id="IPR002716">
    <property type="entry name" value="PIN_dom"/>
</dbReference>
<dbReference type="Pfam" id="PF01850">
    <property type="entry name" value="PIN"/>
    <property type="match status" value="1"/>
</dbReference>
<name>T1D2U6_9ZZZZ</name>
<dbReference type="SUPFAM" id="SSF88723">
    <property type="entry name" value="PIN domain-like"/>
    <property type="match status" value="1"/>
</dbReference>
<dbReference type="InterPro" id="IPR029060">
    <property type="entry name" value="PIN-like_dom_sf"/>
</dbReference>
<proteinExistence type="predicted"/>
<dbReference type="AlphaFoldDB" id="T1D2U6"/>
<feature type="domain" description="PIN" evidence="1">
    <location>
        <begin position="5"/>
        <end position="90"/>
    </location>
</feature>
<dbReference type="CDD" id="cd09874">
    <property type="entry name" value="PIN_MT3492-like"/>
    <property type="match status" value="1"/>
</dbReference>
<reference evidence="2" key="2">
    <citation type="journal article" date="2014" name="ISME J.">
        <title>Microbial stratification in low pH oxic and suboxic macroscopic growths along an acid mine drainage.</title>
        <authorList>
            <person name="Mendez-Garcia C."/>
            <person name="Mesa V."/>
            <person name="Sprenger R.R."/>
            <person name="Richter M."/>
            <person name="Diez M.S."/>
            <person name="Solano J."/>
            <person name="Bargiela R."/>
            <person name="Golyshina O.V."/>
            <person name="Manteca A."/>
            <person name="Ramos J.L."/>
            <person name="Gallego J.R."/>
            <person name="Llorente I."/>
            <person name="Martins Dos Santos V.A."/>
            <person name="Jensen O.N."/>
            <person name="Pelaez A.I."/>
            <person name="Sanchez J."/>
            <person name="Ferrer M."/>
        </authorList>
    </citation>
    <scope>NUCLEOTIDE SEQUENCE</scope>
</reference>